<sequence length="27" mass="3224">MILKSKLLSSYRNELRSALNIRTHHNK</sequence>
<proteinExistence type="predicted"/>
<reference evidence="1" key="2">
    <citation type="journal article" date="2015" name="Fish Shellfish Immunol.">
        <title>Early steps in the European eel (Anguilla anguilla)-Vibrio vulnificus interaction in the gills: Role of the RtxA13 toxin.</title>
        <authorList>
            <person name="Callol A."/>
            <person name="Pajuelo D."/>
            <person name="Ebbesson L."/>
            <person name="Teles M."/>
            <person name="MacKenzie S."/>
            <person name="Amaro C."/>
        </authorList>
    </citation>
    <scope>NUCLEOTIDE SEQUENCE</scope>
</reference>
<dbReference type="AlphaFoldDB" id="A0A0E9TGX5"/>
<reference evidence="1" key="1">
    <citation type="submission" date="2014-11" db="EMBL/GenBank/DDBJ databases">
        <authorList>
            <person name="Amaro Gonzalez C."/>
        </authorList>
    </citation>
    <scope>NUCLEOTIDE SEQUENCE</scope>
</reference>
<accession>A0A0E9TGX5</accession>
<dbReference type="EMBL" id="GBXM01056609">
    <property type="protein sequence ID" value="JAH51968.1"/>
    <property type="molecule type" value="Transcribed_RNA"/>
</dbReference>
<protein>
    <submittedName>
        <fullName evidence="1">Uncharacterized protein</fullName>
    </submittedName>
</protein>
<name>A0A0E9TGX5_ANGAN</name>
<evidence type="ECO:0000313" key="1">
    <source>
        <dbReference type="EMBL" id="JAH51968.1"/>
    </source>
</evidence>
<organism evidence="1">
    <name type="scientific">Anguilla anguilla</name>
    <name type="common">European freshwater eel</name>
    <name type="synonym">Muraena anguilla</name>
    <dbReference type="NCBI Taxonomy" id="7936"/>
    <lineage>
        <taxon>Eukaryota</taxon>
        <taxon>Metazoa</taxon>
        <taxon>Chordata</taxon>
        <taxon>Craniata</taxon>
        <taxon>Vertebrata</taxon>
        <taxon>Euteleostomi</taxon>
        <taxon>Actinopterygii</taxon>
        <taxon>Neopterygii</taxon>
        <taxon>Teleostei</taxon>
        <taxon>Anguilliformes</taxon>
        <taxon>Anguillidae</taxon>
        <taxon>Anguilla</taxon>
    </lineage>
</organism>